<dbReference type="OrthoDB" id="3265734at2759"/>
<accession>A0A6A4ICL7</accession>
<keyword evidence="3" id="KW-1185">Reference proteome</keyword>
<keyword evidence="1" id="KW-0472">Membrane</keyword>
<sequence>MTSSSVACPPNSTSQILVDDTDPRIVYSAGWVEAGTPGSECDGTTHGSNFIPGATATFTFEGVGVQVFGTVGSPDGSPTSTYQVDGAVPSTFIFNANGITNYRVLFYSSPALDSGTHTLVMTSVGNDTTEIFLDYIVYNPMPSSSSTSSLISIGAVPSNDPATTPIPSASAGHAESSSVGAIAGGAVGAVAGLVLGVALMYFFMRRRNRKLKEMPELEELEANHNVIESYYTTSSLASTQLVPTSRNSGTMADSLVMADTSRQCASTVGYSAHSLR</sequence>
<dbReference type="Proteomes" id="UP000799118">
    <property type="component" value="Unassembled WGS sequence"/>
</dbReference>
<dbReference type="AlphaFoldDB" id="A0A6A4ICL7"/>
<evidence type="ECO:0000313" key="2">
    <source>
        <dbReference type="EMBL" id="KAE9406485.1"/>
    </source>
</evidence>
<evidence type="ECO:0000313" key="3">
    <source>
        <dbReference type="Proteomes" id="UP000799118"/>
    </source>
</evidence>
<gene>
    <name evidence="2" type="ORF">BT96DRAFT_254697</name>
</gene>
<keyword evidence="1" id="KW-1133">Transmembrane helix</keyword>
<proteinExistence type="predicted"/>
<keyword evidence="1" id="KW-0812">Transmembrane</keyword>
<feature type="transmembrane region" description="Helical" evidence="1">
    <location>
        <begin position="179"/>
        <end position="204"/>
    </location>
</feature>
<name>A0A6A4ICL7_9AGAR</name>
<dbReference type="EMBL" id="ML769402">
    <property type="protein sequence ID" value="KAE9406485.1"/>
    <property type="molecule type" value="Genomic_DNA"/>
</dbReference>
<evidence type="ECO:0000256" key="1">
    <source>
        <dbReference type="SAM" id="Phobius"/>
    </source>
</evidence>
<organism evidence="2 3">
    <name type="scientific">Gymnopus androsaceus JB14</name>
    <dbReference type="NCBI Taxonomy" id="1447944"/>
    <lineage>
        <taxon>Eukaryota</taxon>
        <taxon>Fungi</taxon>
        <taxon>Dikarya</taxon>
        <taxon>Basidiomycota</taxon>
        <taxon>Agaricomycotina</taxon>
        <taxon>Agaricomycetes</taxon>
        <taxon>Agaricomycetidae</taxon>
        <taxon>Agaricales</taxon>
        <taxon>Marasmiineae</taxon>
        <taxon>Omphalotaceae</taxon>
        <taxon>Gymnopus</taxon>
    </lineage>
</organism>
<dbReference type="Gene3D" id="2.60.120.260">
    <property type="entry name" value="Galactose-binding domain-like"/>
    <property type="match status" value="1"/>
</dbReference>
<protein>
    <submittedName>
        <fullName evidence="2">Uncharacterized protein</fullName>
    </submittedName>
</protein>
<reference evidence="2" key="1">
    <citation type="journal article" date="2019" name="Environ. Microbiol.">
        <title>Fungal ecological strategies reflected in gene transcription - a case study of two litter decomposers.</title>
        <authorList>
            <person name="Barbi F."/>
            <person name="Kohler A."/>
            <person name="Barry K."/>
            <person name="Baskaran P."/>
            <person name="Daum C."/>
            <person name="Fauchery L."/>
            <person name="Ihrmark K."/>
            <person name="Kuo A."/>
            <person name="LaButti K."/>
            <person name="Lipzen A."/>
            <person name="Morin E."/>
            <person name="Grigoriev I.V."/>
            <person name="Henrissat B."/>
            <person name="Lindahl B."/>
            <person name="Martin F."/>
        </authorList>
    </citation>
    <scope>NUCLEOTIDE SEQUENCE</scope>
    <source>
        <strain evidence="2">JB14</strain>
    </source>
</reference>